<evidence type="ECO:0000313" key="4">
    <source>
        <dbReference type="Proteomes" id="UP000216984"/>
    </source>
</evidence>
<keyword evidence="1" id="KW-0472">Membrane</keyword>
<reference evidence="3 4" key="1">
    <citation type="submission" date="2017-06" db="EMBL/GenBank/DDBJ databases">
        <title>Draft genome sequence of the halophilic bacterium Marinobacter vinifirmus FB1.</title>
        <authorList>
            <person name="Stepanov V.G."/>
            <person name="Roberts D.J."/>
            <person name="Fox G.E."/>
        </authorList>
    </citation>
    <scope>NUCLEOTIDE SEQUENCE [LARGE SCALE GENOMIC DNA]</scope>
    <source>
        <strain evidence="3 4">FB1</strain>
    </source>
</reference>
<sequence length="171" mass="18305">MLGGILDNCRSLRGFNVRSQYVSGVVALEFLLILPLIIGLLYAGLVYGVLFLSKVELQRAADGAAASVYYLDRRNLNPDDVDGFEVAVRDHAETALERSSSLLSRRLLVDVAECETPGAGDSAVDVVLLKCNISVIPSDGRVSFLPQLNMSFLGSFPPQPATLSATAAVTF</sequence>
<organism evidence="3 4">
    <name type="scientific">Marinobacter vinifirmus</name>
    <dbReference type="NCBI Taxonomy" id="355591"/>
    <lineage>
        <taxon>Bacteria</taxon>
        <taxon>Pseudomonadati</taxon>
        <taxon>Pseudomonadota</taxon>
        <taxon>Gammaproteobacteria</taxon>
        <taxon>Pseudomonadales</taxon>
        <taxon>Marinobacteraceae</taxon>
        <taxon>Marinobacter</taxon>
    </lineage>
</organism>
<dbReference type="Proteomes" id="UP000216984">
    <property type="component" value="Unassembled WGS sequence"/>
</dbReference>
<evidence type="ECO:0000256" key="1">
    <source>
        <dbReference type="SAM" id="Phobius"/>
    </source>
</evidence>
<feature type="domain" description="TadE-like" evidence="2">
    <location>
        <begin position="24"/>
        <end position="65"/>
    </location>
</feature>
<name>A0A7Z1INE6_9GAMM</name>
<dbReference type="EMBL" id="NEFY01000004">
    <property type="protein sequence ID" value="OZC36687.1"/>
    <property type="molecule type" value="Genomic_DNA"/>
</dbReference>
<dbReference type="AlphaFoldDB" id="A0A7Z1INE6"/>
<accession>A0A7Z1INE6</accession>
<comment type="caution">
    <text evidence="3">The sequence shown here is derived from an EMBL/GenBank/DDBJ whole genome shotgun (WGS) entry which is preliminary data.</text>
</comment>
<feature type="transmembrane region" description="Helical" evidence="1">
    <location>
        <begin position="30"/>
        <end position="52"/>
    </location>
</feature>
<evidence type="ECO:0000259" key="2">
    <source>
        <dbReference type="Pfam" id="PF07811"/>
    </source>
</evidence>
<keyword evidence="1" id="KW-0812">Transmembrane</keyword>
<keyword evidence="4" id="KW-1185">Reference proteome</keyword>
<proteinExistence type="predicted"/>
<protein>
    <recommendedName>
        <fullName evidence="2">TadE-like domain-containing protein</fullName>
    </recommendedName>
</protein>
<gene>
    <name evidence="3" type="ORF">B9Q17_16870</name>
</gene>
<keyword evidence="1" id="KW-1133">Transmembrane helix</keyword>
<dbReference type="InterPro" id="IPR012495">
    <property type="entry name" value="TadE-like_dom"/>
</dbReference>
<dbReference type="Pfam" id="PF07811">
    <property type="entry name" value="TadE"/>
    <property type="match status" value="1"/>
</dbReference>
<evidence type="ECO:0000313" key="3">
    <source>
        <dbReference type="EMBL" id="OZC36687.1"/>
    </source>
</evidence>